<dbReference type="PANTHER" id="PTHR43537">
    <property type="entry name" value="TRANSCRIPTIONAL REGULATOR, GNTR FAMILY"/>
    <property type="match status" value="1"/>
</dbReference>
<evidence type="ECO:0000259" key="4">
    <source>
        <dbReference type="PROSITE" id="PS50949"/>
    </source>
</evidence>
<gene>
    <name evidence="5" type="ORF">SAMEA1982600_02269</name>
</gene>
<dbReference type="Gene3D" id="1.10.10.10">
    <property type="entry name" value="Winged helix-like DNA-binding domain superfamily/Winged helix DNA-binding domain"/>
    <property type="match status" value="1"/>
</dbReference>
<dbReference type="PRINTS" id="PR00035">
    <property type="entry name" value="HTHGNTR"/>
</dbReference>
<dbReference type="SMART" id="SM00345">
    <property type="entry name" value="HTH_GNTR"/>
    <property type="match status" value="1"/>
</dbReference>
<keyword evidence="2" id="KW-0238">DNA-binding</keyword>
<evidence type="ECO:0000256" key="1">
    <source>
        <dbReference type="ARBA" id="ARBA00023015"/>
    </source>
</evidence>
<dbReference type="InterPro" id="IPR011711">
    <property type="entry name" value="GntR_C"/>
</dbReference>
<dbReference type="GO" id="GO:0003677">
    <property type="term" value="F:DNA binding"/>
    <property type="evidence" value="ECO:0007669"/>
    <property type="project" value="UniProtKB-KW"/>
</dbReference>
<dbReference type="InterPro" id="IPR036390">
    <property type="entry name" value="WH_DNA-bd_sf"/>
</dbReference>
<keyword evidence="1" id="KW-0805">Transcription regulation</keyword>
<dbReference type="SUPFAM" id="SSF48008">
    <property type="entry name" value="GntR ligand-binding domain-like"/>
    <property type="match status" value="1"/>
</dbReference>
<dbReference type="OrthoDB" id="8960174at2"/>
<evidence type="ECO:0000313" key="6">
    <source>
        <dbReference type="Proteomes" id="UP000077037"/>
    </source>
</evidence>
<evidence type="ECO:0000313" key="5">
    <source>
        <dbReference type="EMBL" id="SAI28656.1"/>
    </source>
</evidence>
<keyword evidence="3" id="KW-0804">Transcription</keyword>
<sequence>MPQTLQSQLAADILQRINTQALPVGTRLSERSLAEALRVSRSPVRTALRQLADQALIDPHPEGGFVVGEGALQAQPEQAAAPSPDEAIYLRIAQERLDGDLPNRVSENELMRRYAITRSQLTDILRRISNEGWMARLPGHGWEFTEAMTSSVAYAQSYRYRLMVEPAAILEPDFEVDVAGLTQCRHEQEALVNGGIDTVSPAQIFDANTRLHETIAACSGNRFILDSLRRINRIRRLMEYRKAVDRKQSLRRCQEHLALIDLLLAGKLEAASKMMGSHLRTAVKEKHAQLGE</sequence>
<proteinExistence type="predicted"/>
<dbReference type="Pfam" id="PF00392">
    <property type="entry name" value="GntR"/>
    <property type="match status" value="1"/>
</dbReference>
<organism evidence="5 6">
    <name type="scientific">Bordetella ansorpii</name>
    <dbReference type="NCBI Taxonomy" id="288768"/>
    <lineage>
        <taxon>Bacteria</taxon>
        <taxon>Pseudomonadati</taxon>
        <taxon>Pseudomonadota</taxon>
        <taxon>Betaproteobacteria</taxon>
        <taxon>Burkholderiales</taxon>
        <taxon>Alcaligenaceae</taxon>
        <taxon>Bordetella</taxon>
    </lineage>
</organism>
<feature type="domain" description="HTH gntR-type" evidence="4">
    <location>
        <begin position="3"/>
        <end position="70"/>
    </location>
</feature>
<dbReference type="GO" id="GO:0003700">
    <property type="term" value="F:DNA-binding transcription factor activity"/>
    <property type="evidence" value="ECO:0007669"/>
    <property type="project" value="InterPro"/>
</dbReference>
<dbReference type="AlphaFoldDB" id="A0A157P5U1"/>
<dbReference type="EMBL" id="FKBS01000014">
    <property type="protein sequence ID" value="SAI28656.1"/>
    <property type="molecule type" value="Genomic_DNA"/>
</dbReference>
<accession>A0A157P5U1</accession>
<evidence type="ECO:0000256" key="3">
    <source>
        <dbReference type="ARBA" id="ARBA00023163"/>
    </source>
</evidence>
<dbReference type="PROSITE" id="PS50949">
    <property type="entry name" value="HTH_GNTR"/>
    <property type="match status" value="1"/>
</dbReference>
<dbReference type="CDD" id="cd07377">
    <property type="entry name" value="WHTH_GntR"/>
    <property type="match status" value="1"/>
</dbReference>
<dbReference type="InterPro" id="IPR036388">
    <property type="entry name" value="WH-like_DNA-bd_sf"/>
</dbReference>
<dbReference type="Gene3D" id="1.20.120.530">
    <property type="entry name" value="GntR ligand-binding domain-like"/>
    <property type="match status" value="1"/>
</dbReference>
<dbReference type="SUPFAM" id="SSF46785">
    <property type="entry name" value="Winged helix' DNA-binding domain"/>
    <property type="match status" value="1"/>
</dbReference>
<dbReference type="InterPro" id="IPR000524">
    <property type="entry name" value="Tscrpt_reg_HTH_GntR"/>
</dbReference>
<dbReference type="SMART" id="SM00895">
    <property type="entry name" value="FCD"/>
    <property type="match status" value="1"/>
</dbReference>
<evidence type="ECO:0000256" key="2">
    <source>
        <dbReference type="ARBA" id="ARBA00023125"/>
    </source>
</evidence>
<dbReference type="Pfam" id="PF07729">
    <property type="entry name" value="FCD"/>
    <property type="match status" value="1"/>
</dbReference>
<reference evidence="5 6" key="1">
    <citation type="submission" date="2016-03" db="EMBL/GenBank/DDBJ databases">
        <authorList>
            <consortium name="Pathogen Informatics"/>
        </authorList>
    </citation>
    <scope>NUCLEOTIDE SEQUENCE [LARGE SCALE GENOMIC DNA]</scope>
    <source>
        <strain evidence="5 6">NCTC13364</strain>
    </source>
</reference>
<protein>
    <submittedName>
        <fullName evidence="5">GntR family transcriptional regulator</fullName>
    </submittedName>
</protein>
<dbReference type="PANTHER" id="PTHR43537:SF50">
    <property type="entry name" value="TRANSCRIPTIONAL REGULATORY PROTEIN"/>
    <property type="match status" value="1"/>
</dbReference>
<name>A0A157P5U1_9BORD</name>
<dbReference type="InterPro" id="IPR008920">
    <property type="entry name" value="TF_FadR/GntR_C"/>
</dbReference>
<dbReference type="Proteomes" id="UP000077037">
    <property type="component" value="Unassembled WGS sequence"/>
</dbReference>